<reference evidence="3 4" key="1">
    <citation type="journal article" date="2020" name="Nature">
        <title>Six reference-quality genomes reveal evolution of bat adaptations.</title>
        <authorList>
            <person name="Jebb D."/>
            <person name="Huang Z."/>
            <person name="Pippel M."/>
            <person name="Hughes G.M."/>
            <person name="Lavrichenko K."/>
            <person name="Devanna P."/>
            <person name="Winkler S."/>
            <person name="Jermiin L.S."/>
            <person name="Skirmuntt E.C."/>
            <person name="Katzourakis A."/>
            <person name="Burkitt-Gray L."/>
            <person name="Ray D.A."/>
            <person name="Sullivan K.A.M."/>
            <person name="Roscito J.G."/>
            <person name="Kirilenko B.M."/>
            <person name="Davalos L.M."/>
            <person name="Corthals A.P."/>
            <person name="Power M.L."/>
            <person name="Jones G."/>
            <person name="Ransome R.D."/>
            <person name="Dechmann D.K.N."/>
            <person name="Locatelli A.G."/>
            <person name="Puechmaille S.J."/>
            <person name="Fedrigo O."/>
            <person name="Jarvis E.D."/>
            <person name="Hiller M."/>
            <person name="Vernes S.C."/>
            <person name="Myers E.W."/>
            <person name="Teeling E.C."/>
        </authorList>
    </citation>
    <scope>NUCLEOTIDE SEQUENCE [LARGE SCALE GENOMIC DNA]</scope>
    <source>
        <strain evidence="3">MMolMol1</strain>
        <tissue evidence="3">Muscle</tissue>
    </source>
</reference>
<evidence type="ECO:0000256" key="1">
    <source>
        <dbReference type="SAM" id="MobiDB-lite"/>
    </source>
</evidence>
<organism evidence="3 4">
    <name type="scientific">Molossus molossus</name>
    <name type="common">Pallas' mastiff bat</name>
    <name type="synonym">Vespertilio molossus</name>
    <dbReference type="NCBI Taxonomy" id="27622"/>
    <lineage>
        <taxon>Eukaryota</taxon>
        <taxon>Metazoa</taxon>
        <taxon>Chordata</taxon>
        <taxon>Craniata</taxon>
        <taxon>Vertebrata</taxon>
        <taxon>Euteleostomi</taxon>
        <taxon>Mammalia</taxon>
        <taxon>Eutheria</taxon>
        <taxon>Laurasiatheria</taxon>
        <taxon>Chiroptera</taxon>
        <taxon>Yangochiroptera</taxon>
        <taxon>Molossidae</taxon>
        <taxon>Molossus</taxon>
    </lineage>
</organism>
<dbReference type="InParanoid" id="A0A7J8E315"/>
<feature type="compositionally biased region" description="Basic and acidic residues" evidence="1">
    <location>
        <begin position="92"/>
        <end position="102"/>
    </location>
</feature>
<feature type="chain" id="PRO_5029554209" evidence="2">
    <location>
        <begin position="28"/>
        <end position="137"/>
    </location>
</feature>
<gene>
    <name evidence="3" type="ORF">HJG59_009064</name>
</gene>
<feature type="region of interest" description="Disordered" evidence="1">
    <location>
        <begin position="69"/>
        <end position="106"/>
    </location>
</feature>
<evidence type="ECO:0000313" key="4">
    <source>
        <dbReference type="Proteomes" id="UP000550707"/>
    </source>
</evidence>
<sequence length="137" mass="15345">MRRAASSPSAPTFVLALIRLIRTKTSASRIWCPYPLLGRDLLQRSFNCWPLPLQARPRIKFHKTLAINPASLPPDDDPEKPLQDGLEAIDTADGRPDLRDDPLPSSDEVLLMDESNYVQEDIRYAGATVVTLDHVIK</sequence>
<evidence type="ECO:0000313" key="3">
    <source>
        <dbReference type="EMBL" id="KAF6429750.1"/>
    </source>
</evidence>
<keyword evidence="4" id="KW-1185">Reference proteome</keyword>
<accession>A0A7J8E315</accession>
<name>A0A7J8E315_MOLMO</name>
<comment type="caution">
    <text evidence="3">The sequence shown here is derived from an EMBL/GenBank/DDBJ whole genome shotgun (WGS) entry which is preliminary data.</text>
</comment>
<evidence type="ECO:0000256" key="2">
    <source>
        <dbReference type="SAM" id="SignalP"/>
    </source>
</evidence>
<proteinExistence type="predicted"/>
<feature type="signal peptide" evidence="2">
    <location>
        <begin position="1"/>
        <end position="27"/>
    </location>
</feature>
<dbReference type="Proteomes" id="UP000550707">
    <property type="component" value="Unassembled WGS sequence"/>
</dbReference>
<dbReference type="AlphaFoldDB" id="A0A7J8E315"/>
<keyword evidence="2" id="KW-0732">Signal</keyword>
<protein>
    <submittedName>
        <fullName evidence="3">Uncharacterized protein</fullName>
    </submittedName>
</protein>
<dbReference type="EMBL" id="JACASF010000015">
    <property type="protein sequence ID" value="KAF6429750.1"/>
    <property type="molecule type" value="Genomic_DNA"/>
</dbReference>